<dbReference type="Gene3D" id="3.40.109.10">
    <property type="entry name" value="NADH Oxidase"/>
    <property type="match status" value="1"/>
</dbReference>
<keyword evidence="4" id="KW-0288">FMN</keyword>
<evidence type="ECO:0000313" key="7">
    <source>
        <dbReference type="EMBL" id="SVA86806.1"/>
    </source>
</evidence>
<proteinExistence type="inferred from homology"/>
<evidence type="ECO:0000256" key="3">
    <source>
        <dbReference type="ARBA" id="ARBA00022630"/>
    </source>
</evidence>
<dbReference type="SUPFAM" id="SSF55469">
    <property type="entry name" value="FMN-dependent nitroreductase-like"/>
    <property type="match status" value="1"/>
</dbReference>
<organism evidence="7">
    <name type="scientific">marine metagenome</name>
    <dbReference type="NCBI Taxonomy" id="408172"/>
    <lineage>
        <taxon>unclassified sequences</taxon>
        <taxon>metagenomes</taxon>
        <taxon>ecological metagenomes</taxon>
    </lineage>
</organism>
<dbReference type="PANTHER" id="PTHR43673">
    <property type="entry name" value="NAD(P)H NITROREDUCTASE YDGI-RELATED"/>
    <property type="match status" value="1"/>
</dbReference>
<evidence type="ECO:0000256" key="1">
    <source>
        <dbReference type="ARBA" id="ARBA00001917"/>
    </source>
</evidence>
<accession>A0A381ZC00</accession>
<dbReference type="GO" id="GO:0016491">
    <property type="term" value="F:oxidoreductase activity"/>
    <property type="evidence" value="ECO:0007669"/>
    <property type="project" value="UniProtKB-KW"/>
</dbReference>
<dbReference type="EMBL" id="UINC01020742">
    <property type="protein sequence ID" value="SVA86806.1"/>
    <property type="molecule type" value="Genomic_DNA"/>
</dbReference>
<feature type="domain" description="Nitroreductase" evidence="6">
    <location>
        <begin position="15"/>
        <end position="169"/>
    </location>
</feature>
<keyword evidence="5" id="KW-0560">Oxidoreductase</keyword>
<evidence type="ECO:0000256" key="5">
    <source>
        <dbReference type="ARBA" id="ARBA00023002"/>
    </source>
</evidence>
<evidence type="ECO:0000256" key="4">
    <source>
        <dbReference type="ARBA" id="ARBA00022643"/>
    </source>
</evidence>
<name>A0A381ZC00_9ZZZZ</name>
<comment type="cofactor">
    <cofactor evidence="1">
        <name>FMN</name>
        <dbReference type="ChEBI" id="CHEBI:58210"/>
    </cofactor>
</comment>
<dbReference type="InterPro" id="IPR029479">
    <property type="entry name" value="Nitroreductase"/>
</dbReference>
<gene>
    <name evidence="7" type="ORF">METZ01_LOCUS139660</name>
</gene>
<sequence>MFKQMIKKSIHKSQHCNRNWDLSKSIPEDDVDLIVESATQCPVKQNLNYYKTHVITDRDKIEKIHDKTVGITSDKGVMLTNPQTLANLMLVFTKDTPEMRREQVEEELGDEAPTYTEDRLMSIGIASAYVNYTASMLGYETGCCKCFDGEAISKELNGEDPLLIMGIGYPDKNRNRLEHHSQPEHRMPSMPNMRTVAVHA</sequence>
<dbReference type="InterPro" id="IPR000415">
    <property type="entry name" value="Nitroreductase-like"/>
</dbReference>
<evidence type="ECO:0000256" key="2">
    <source>
        <dbReference type="ARBA" id="ARBA00007118"/>
    </source>
</evidence>
<comment type="similarity">
    <text evidence="2">Belongs to the nitroreductase family.</text>
</comment>
<dbReference type="PANTHER" id="PTHR43673:SF2">
    <property type="entry name" value="NITROREDUCTASE"/>
    <property type="match status" value="1"/>
</dbReference>
<keyword evidence="3" id="KW-0285">Flavoprotein</keyword>
<dbReference type="AlphaFoldDB" id="A0A381ZC00"/>
<dbReference type="Pfam" id="PF00881">
    <property type="entry name" value="Nitroreductase"/>
    <property type="match status" value="1"/>
</dbReference>
<protein>
    <recommendedName>
        <fullName evidence="6">Nitroreductase domain-containing protein</fullName>
    </recommendedName>
</protein>
<reference evidence="7" key="1">
    <citation type="submission" date="2018-05" db="EMBL/GenBank/DDBJ databases">
        <authorList>
            <person name="Lanie J.A."/>
            <person name="Ng W.-L."/>
            <person name="Kazmierczak K.M."/>
            <person name="Andrzejewski T.M."/>
            <person name="Davidsen T.M."/>
            <person name="Wayne K.J."/>
            <person name="Tettelin H."/>
            <person name="Glass J.I."/>
            <person name="Rusch D."/>
            <person name="Podicherti R."/>
            <person name="Tsui H.-C.T."/>
            <person name="Winkler M.E."/>
        </authorList>
    </citation>
    <scope>NUCLEOTIDE SEQUENCE</scope>
</reference>
<evidence type="ECO:0000259" key="6">
    <source>
        <dbReference type="Pfam" id="PF00881"/>
    </source>
</evidence>